<keyword evidence="3" id="KW-1185">Reference proteome</keyword>
<keyword evidence="1" id="KW-1133">Transmembrane helix</keyword>
<dbReference type="PATRIC" id="fig|1178515.4.peg.1208"/>
<gene>
    <name evidence="2" type="ORF">SY83_06040</name>
</gene>
<feature type="transmembrane region" description="Helical" evidence="1">
    <location>
        <begin position="207"/>
        <end position="227"/>
    </location>
</feature>
<organism evidence="2 3">
    <name type="scientific">Paenibacillus swuensis</name>
    <dbReference type="NCBI Taxonomy" id="1178515"/>
    <lineage>
        <taxon>Bacteria</taxon>
        <taxon>Bacillati</taxon>
        <taxon>Bacillota</taxon>
        <taxon>Bacilli</taxon>
        <taxon>Bacillales</taxon>
        <taxon>Paenibacillaceae</taxon>
        <taxon>Paenibacillus</taxon>
    </lineage>
</organism>
<evidence type="ECO:0000313" key="3">
    <source>
        <dbReference type="Proteomes" id="UP000076927"/>
    </source>
</evidence>
<reference evidence="2 3" key="1">
    <citation type="submission" date="2015-01" db="EMBL/GenBank/DDBJ databases">
        <title>Paenibacillus swuensis/DY6/whole genome sequencing.</title>
        <authorList>
            <person name="Kim M.K."/>
            <person name="Srinivasan S."/>
            <person name="Lee J.-J."/>
        </authorList>
    </citation>
    <scope>NUCLEOTIDE SEQUENCE [LARGE SCALE GENOMIC DNA]</scope>
    <source>
        <strain evidence="2 3">DY6</strain>
    </source>
</reference>
<sequence length="272" mass="31079">MTQWVKQGWFSAIRQFSIILLLFIYQLLWGLVLYRFIESIVYPLLRRYPGDALETSSLHLFFAESQFQLTKTGISYSYIAILGALLLIRLIASPLIQAGLFHCIHLADVRDKRKFLHGVKRWGLFFIGMYWLQLFLTLLPAYWILPHALVIYDSQPSLTPMLMHFSPWLAGWILYAFVLHLIFLSIGIGKVSGGKLLHSLKVSFRHLMPMALAALLLLSIAGGIYAVTTAVSLVWAGLLALIMHQMYHLVRTLLKVWGVATQYHLWHAKSGL</sequence>
<dbReference type="STRING" id="1178515.SY83_06040"/>
<feature type="transmembrane region" description="Helical" evidence="1">
    <location>
        <begin position="12"/>
        <end position="37"/>
    </location>
</feature>
<name>A0A172TGL0_9BACL</name>
<feature type="transmembrane region" description="Helical" evidence="1">
    <location>
        <begin position="122"/>
        <end position="145"/>
    </location>
</feature>
<proteinExistence type="predicted"/>
<feature type="transmembrane region" description="Helical" evidence="1">
    <location>
        <begin position="76"/>
        <end position="101"/>
    </location>
</feature>
<dbReference type="KEGG" id="pswu:SY83_06040"/>
<keyword evidence="1" id="KW-0472">Membrane</keyword>
<evidence type="ECO:0000313" key="2">
    <source>
        <dbReference type="EMBL" id="ANE45923.1"/>
    </source>
</evidence>
<feature type="transmembrane region" description="Helical" evidence="1">
    <location>
        <begin position="165"/>
        <end position="186"/>
    </location>
</feature>
<protein>
    <submittedName>
        <fullName evidence="2">Uncharacterized protein</fullName>
    </submittedName>
</protein>
<evidence type="ECO:0000256" key="1">
    <source>
        <dbReference type="SAM" id="Phobius"/>
    </source>
</evidence>
<dbReference type="Proteomes" id="UP000076927">
    <property type="component" value="Chromosome"/>
</dbReference>
<keyword evidence="1" id="KW-0812">Transmembrane</keyword>
<accession>A0A172TGL0</accession>
<dbReference type="AlphaFoldDB" id="A0A172TGL0"/>
<dbReference type="EMBL" id="CP011388">
    <property type="protein sequence ID" value="ANE45923.1"/>
    <property type="molecule type" value="Genomic_DNA"/>
</dbReference>